<dbReference type="EMBL" id="NCEQ01000003">
    <property type="protein sequence ID" value="OYX58216.1"/>
    <property type="molecule type" value="Genomic_DNA"/>
</dbReference>
<sequence length="109" mass="12049">MPTPQTAHDYTAFAEPLSHPGEHLREDVLPDYGLTPGALARAMGLKDRTRIERLVREEQALTSDTALRLARVFGTTAEFWMNLQTQHDLSKAAIAARDELAAILPLKVA</sequence>
<dbReference type="InterPro" id="IPR010982">
    <property type="entry name" value="Lambda_DNA-bd_dom_sf"/>
</dbReference>
<gene>
    <name evidence="3" type="ORF">B7Y86_04245</name>
</gene>
<protein>
    <submittedName>
        <fullName evidence="3">Addiction module antidote protein, HigA family</fullName>
    </submittedName>
</protein>
<dbReference type="PROSITE" id="PS50943">
    <property type="entry name" value="HTH_CROC1"/>
    <property type="match status" value="1"/>
</dbReference>
<feature type="domain" description="HTH cro/C1-type" evidence="2">
    <location>
        <begin position="33"/>
        <end position="80"/>
    </location>
</feature>
<name>A0A258HMW1_9CAUL</name>
<dbReference type="SUPFAM" id="SSF47413">
    <property type="entry name" value="lambda repressor-like DNA-binding domains"/>
    <property type="match status" value="1"/>
</dbReference>
<dbReference type="NCBIfam" id="TIGR02607">
    <property type="entry name" value="antidote_HigA"/>
    <property type="match status" value="1"/>
</dbReference>
<dbReference type="AlphaFoldDB" id="A0A258HMW1"/>
<dbReference type="Gene3D" id="1.10.260.40">
    <property type="entry name" value="lambda repressor-like DNA-binding domains"/>
    <property type="match status" value="1"/>
</dbReference>
<dbReference type="Proteomes" id="UP000216147">
    <property type="component" value="Unassembled WGS sequence"/>
</dbReference>
<proteinExistence type="predicted"/>
<accession>A0A258HMW1</accession>
<evidence type="ECO:0000313" key="4">
    <source>
        <dbReference type="Proteomes" id="UP000216147"/>
    </source>
</evidence>
<reference evidence="3 4" key="1">
    <citation type="submission" date="2017-03" db="EMBL/GenBank/DDBJ databases">
        <title>Lifting the veil on microbial sulfur biogeochemistry in mining wastewaters.</title>
        <authorList>
            <person name="Kantor R.S."/>
            <person name="Colenbrander Nelson T."/>
            <person name="Marshall S."/>
            <person name="Bennett D."/>
            <person name="Apte S."/>
            <person name="Camacho D."/>
            <person name="Thomas B.C."/>
            <person name="Warren L.A."/>
            <person name="Banfield J.F."/>
        </authorList>
    </citation>
    <scope>NUCLEOTIDE SEQUENCE [LARGE SCALE GENOMIC DNA]</scope>
    <source>
        <strain evidence="3">32-68-21</strain>
    </source>
</reference>
<comment type="caution">
    <text evidence="3">The sequence shown here is derived from an EMBL/GenBank/DDBJ whole genome shotgun (WGS) entry which is preliminary data.</text>
</comment>
<dbReference type="CDD" id="cd00093">
    <property type="entry name" value="HTH_XRE"/>
    <property type="match status" value="1"/>
</dbReference>
<dbReference type="InterPro" id="IPR001387">
    <property type="entry name" value="Cro/C1-type_HTH"/>
</dbReference>
<dbReference type="Pfam" id="PF01381">
    <property type="entry name" value="HTH_3"/>
    <property type="match status" value="1"/>
</dbReference>
<dbReference type="InterPro" id="IPR013430">
    <property type="entry name" value="Toxin_antidote_HigA"/>
</dbReference>
<evidence type="ECO:0000259" key="2">
    <source>
        <dbReference type="PROSITE" id="PS50943"/>
    </source>
</evidence>
<dbReference type="PANTHER" id="PTHR36924">
    <property type="entry name" value="ANTITOXIN HIGA-1"/>
    <property type="match status" value="1"/>
</dbReference>
<organism evidence="3 4">
    <name type="scientific">Brevundimonas subvibrioides</name>
    <dbReference type="NCBI Taxonomy" id="74313"/>
    <lineage>
        <taxon>Bacteria</taxon>
        <taxon>Pseudomonadati</taxon>
        <taxon>Pseudomonadota</taxon>
        <taxon>Alphaproteobacteria</taxon>
        <taxon>Caulobacterales</taxon>
        <taxon>Caulobacteraceae</taxon>
        <taxon>Brevundimonas</taxon>
    </lineage>
</organism>
<evidence type="ECO:0000313" key="3">
    <source>
        <dbReference type="EMBL" id="OYX58216.1"/>
    </source>
</evidence>
<evidence type="ECO:0000256" key="1">
    <source>
        <dbReference type="ARBA" id="ARBA00023125"/>
    </source>
</evidence>
<dbReference type="PANTHER" id="PTHR36924:SF1">
    <property type="entry name" value="ANTITOXIN HIGA-1"/>
    <property type="match status" value="1"/>
</dbReference>
<dbReference type="GO" id="GO:0003677">
    <property type="term" value="F:DNA binding"/>
    <property type="evidence" value="ECO:0007669"/>
    <property type="project" value="UniProtKB-KW"/>
</dbReference>
<keyword evidence="1" id="KW-0238">DNA-binding</keyword>